<dbReference type="Proteomes" id="UP000005237">
    <property type="component" value="Unassembled WGS sequence"/>
</dbReference>
<proteinExistence type="predicted"/>
<organism evidence="1 2">
    <name type="scientific">Caenorhabditis japonica</name>
    <dbReference type="NCBI Taxonomy" id="281687"/>
    <lineage>
        <taxon>Eukaryota</taxon>
        <taxon>Metazoa</taxon>
        <taxon>Ecdysozoa</taxon>
        <taxon>Nematoda</taxon>
        <taxon>Chromadorea</taxon>
        <taxon>Rhabditida</taxon>
        <taxon>Rhabditina</taxon>
        <taxon>Rhabditomorpha</taxon>
        <taxon>Rhabditoidea</taxon>
        <taxon>Rhabditidae</taxon>
        <taxon>Peloderinae</taxon>
        <taxon>Caenorhabditis</taxon>
    </lineage>
</organism>
<protein>
    <submittedName>
        <fullName evidence="1">Uncharacterized protein</fullName>
    </submittedName>
</protein>
<name>A0A8R1IB75_CAEJA</name>
<keyword evidence="2" id="KW-1185">Reference proteome</keyword>
<evidence type="ECO:0000313" key="2">
    <source>
        <dbReference type="Proteomes" id="UP000005237"/>
    </source>
</evidence>
<reference evidence="2" key="1">
    <citation type="submission" date="2010-08" db="EMBL/GenBank/DDBJ databases">
        <authorList>
            <consortium name="Caenorhabditis japonica Sequencing Consortium"/>
            <person name="Wilson R.K."/>
        </authorList>
    </citation>
    <scope>NUCLEOTIDE SEQUENCE [LARGE SCALE GENOMIC DNA]</scope>
    <source>
        <strain evidence="2">DF5081</strain>
    </source>
</reference>
<dbReference type="AlphaFoldDB" id="A0A8R1IB75"/>
<reference evidence="1" key="2">
    <citation type="submission" date="2022-06" db="UniProtKB">
        <authorList>
            <consortium name="EnsemblMetazoa"/>
        </authorList>
    </citation>
    <scope>IDENTIFICATION</scope>
    <source>
        <strain evidence="1">DF5081</strain>
    </source>
</reference>
<sequence length="132" mass="15504">MEHNDGRMTIEMSLNVMDETRTSVTKGPELSIEERHMSVNQRRNQCEVLQSPQKIRNRLLTTTVITTMTYGCETWTSKESDTKRLQRAVTNMFEIAGCHPPDIEKQVLRRKLKWTGYVSRIKYDRWAQIVSK</sequence>
<accession>A0A8R1IB75</accession>
<evidence type="ECO:0000313" key="1">
    <source>
        <dbReference type="EnsemblMetazoa" id="CJA21447.1"/>
    </source>
</evidence>
<dbReference type="EnsemblMetazoa" id="CJA21447.1">
    <property type="protein sequence ID" value="CJA21447.1"/>
    <property type="gene ID" value="WBGene00177019"/>
</dbReference>